<keyword evidence="1" id="KW-0808">Transferase</keyword>
<dbReference type="EMBL" id="RWIT01000013">
    <property type="protein sequence ID" value="RSK45439.1"/>
    <property type="molecule type" value="Genomic_DNA"/>
</dbReference>
<keyword evidence="3" id="KW-0547">Nucleotide-binding</keyword>
<keyword evidence="4" id="KW-0067">ATP-binding</keyword>
<evidence type="ECO:0000256" key="2">
    <source>
        <dbReference type="ARBA" id="ARBA00022695"/>
    </source>
</evidence>
<dbReference type="GO" id="GO:0070733">
    <property type="term" value="F:AMPylase activity"/>
    <property type="evidence" value="ECO:0007669"/>
    <property type="project" value="UniProtKB-EC"/>
</dbReference>
<evidence type="ECO:0000313" key="9">
    <source>
        <dbReference type="EMBL" id="RSK45439.1"/>
    </source>
</evidence>
<dbReference type="GO" id="GO:0005524">
    <property type="term" value="F:ATP binding"/>
    <property type="evidence" value="ECO:0007669"/>
    <property type="project" value="UniProtKB-KW"/>
</dbReference>
<dbReference type="AlphaFoldDB" id="A0A3R9N0W4"/>
<dbReference type="InterPro" id="IPR036597">
    <property type="entry name" value="Fido-like_dom_sf"/>
</dbReference>
<dbReference type="PANTHER" id="PTHR39560">
    <property type="entry name" value="PROTEIN ADENYLYLTRANSFERASE FIC-RELATED"/>
    <property type="match status" value="1"/>
</dbReference>
<evidence type="ECO:0000256" key="7">
    <source>
        <dbReference type="ARBA" id="ARBA00048696"/>
    </source>
</evidence>
<dbReference type="Gene3D" id="1.10.3290.10">
    <property type="entry name" value="Fido-like domain"/>
    <property type="match status" value="1"/>
</dbReference>
<dbReference type="EC" id="2.7.7.108" evidence="5"/>
<reference evidence="9 10" key="1">
    <citation type="submission" date="2018-12" db="EMBL/GenBank/DDBJ databases">
        <authorList>
            <person name="Feng G."/>
            <person name="Zhu H."/>
        </authorList>
    </citation>
    <scope>NUCLEOTIDE SEQUENCE [LARGE SCALE GENOMIC DNA]</scope>
    <source>
        <strain evidence="9 10">KCTC 12533</strain>
    </source>
</reference>
<sequence>MQPVWSSAGRVFLSRNLLAVAIQDGFFDPAHQVIYNRLGITNQDQLREAEGALSIPALLRIVVGAVDLPGQFDAAHLKRIHRELFQDVYAWAGQTRAHGPNGPFQGQKPAYVLNPRGDTMRYAPYQQLDQRLDAIGAQLQLENNLRGLAPEQFARRAAYYFDQYNHAHAFREGNGRTIQSVMTLLGRQAGYQVELSPAAAAQLNNARDLAIIRPYGPAQSDKNLEPLVLLLRTAVTPLAGAETMQLRDASQARPLAAPTPDMQRMEAQRVMQTSSYVIGEALRDIDRGDTTRGNRLLQQMTRVLHEPATAGEHSHAIQQAALEVAKHPMLRQELALMQHAVWLAESVQRLVQLMQPVQAITVQQQSTASKMVSRRQSPRH</sequence>
<dbReference type="Proteomes" id="UP000273500">
    <property type="component" value="Unassembled WGS sequence"/>
</dbReference>
<evidence type="ECO:0000256" key="4">
    <source>
        <dbReference type="ARBA" id="ARBA00022840"/>
    </source>
</evidence>
<dbReference type="SUPFAM" id="SSF140931">
    <property type="entry name" value="Fic-like"/>
    <property type="match status" value="1"/>
</dbReference>
<dbReference type="PROSITE" id="PS51459">
    <property type="entry name" value="FIDO"/>
    <property type="match status" value="1"/>
</dbReference>
<evidence type="ECO:0000313" key="10">
    <source>
        <dbReference type="Proteomes" id="UP000273500"/>
    </source>
</evidence>
<comment type="catalytic activity">
    <reaction evidence="6">
        <text>L-threonyl-[protein] + ATP = 3-O-(5'-adenylyl)-L-threonyl-[protein] + diphosphate</text>
        <dbReference type="Rhea" id="RHEA:54292"/>
        <dbReference type="Rhea" id="RHEA-COMP:11060"/>
        <dbReference type="Rhea" id="RHEA-COMP:13847"/>
        <dbReference type="ChEBI" id="CHEBI:30013"/>
        <dbReference type="ChEBI" id="CHEBI:30616"/>
        <dbReference type="ChEBI" id="CHEBI:33019"/>
        <dbReference type="ChEBI" id="CHEBI:138113"/>
        <dbReference type="EC" id="2.7.7.108"/>
    </reaction>
</comment>
<evidence type="ECO:0000256" key="5">
    <source>
        <dbReference type="ARBA" id="ARBA00034531"/>
    </source>
</evidence>
<organism evidence="9 10">
    <name type="scientific">Hymenobacter rigui</name>
    <dbReference type="NCBI Taxonomy" id="334424"/>
    <lineage>
        <taxon>Bacteria</taxon>
        <taxon>Pseudomonadati</taxon>
        <taxon>Bacteroidota</taxon>
        <taxon>Cytophagia</taxon>
        <taxon>Cytophagales</taxon>
        <taxon>Hymenobacteraceae</taxon>
        <taxon>Hymenobacter</taxon>
    </lineage>
</organism>
<dbReference type="GO" id="GO:0051302">
    <property type="term" value="P:regulation of cell division"/>
    <property type="evidence" value="ECO:0007669"/>
    <property type="project" value="TreeGrafter"/>
</dbReference>
<accession>A0A3R9N0W4</accession>
<evidence type="ECO:0000259" key="8">
    <source>
        <dbReference type="PROSITE" id="PS51459"/>
    </source>
</evidence>
<evidence type="ECO:0000256" key="3">
    <source>
        <dbReference type="ARBA" id="ARBA00022741"/>
    </source>
</evidence>
<dbReference type="PANTHER" id="PTHR39560:SF1">
    <property type="entry name" value="PROTEIN ADENYLYLTRANSFERASE FIC-RELATED"/>
    <property type="match status" value="1"/>
</dbReference>
<dbReference type="OrthoDB" id="9813719at2"/>
<proteinExistence type="predicted"/>
<dbReference type="InterPro" id="IPR003812">
    <property type="entry name" value="Fido"/>
</dbReference>
<evidence type="ECO:0000256" key="6">
    <source>
        <dbReference type="ARBA" id="ARBA00047939"/>
    </source>
</evidence>
<feature type="domain" description="Fido" evidence="8">
    <location>
        <begin position="72"/>
        <end position="233"/>
    </location>
</feature>
<evidence type="ECO:0000256" key="1">
    <source>
        <dbReference type="ARBA" id="ARBA00022679"/>
    </source>
</evidence>
<keyword evidence="10" id="KW-1185">Reference proteome</keyword>
<dbReference type="Pfam" id="PF02661">
    <property type="entry name" value="Fic"/>
    <property type="match status" value="1"/>
</dbReference>
<name>A0A3R9N0W4_9BACT</name>
<comment type="catalytic activity">
    <reaction evidence="7">
        <text>L-tyrosyl-[protein] + ATP = O-(5'-adenylyl)-L-tyrosyl-[protein] + diphosphate</text>
        <dbReference type="Rhea" id="RHEA:54288"/>
        <dbReference type="Rhea" id="RHEA-COMP:10136"/>
        <dbReference type="Rhea" id="RHEA-COMP:13846"/>
        <dbReference type="ChEBI" id="CHEBI:30616"/>
        <dbReference type="ChEBI" id="CHEBI:33019"/>
        <dbReference type="ChEBI" id="CHEBI:46858"/>
        <dbReference type="ChEBI" id="CHEBI:83624"/>
        <dbReference type="EC" id="2.7.7.108"/>
    </reaction>
</comment>
<comment type="caution">
    <text evidence="9">The sequence shown here is derived from an EMBL/GenBank/DDBJ whole genome shotgun (WGS) entry which is preliminary data.</text>
</comment>
<gene>
    <name evidence="9" type="ORF">EI291_17730</name>
</gene>
<keyword evidence="2" id="KW-0548">Nucleotidyltransferase</keyword>
<protein>
    <recommendedName>
        <fullName evidence="5">protein adenylyltransferase</fullName>
        <ecNumber evidence="5">2.7.7.108</ecNumber>
    </recommendedName>
</protein>